<accession>A0A1H1FM13</accession>
<keyword evidence="4" id="KW-1185">Reference proteome</keyword>
<dbReference type="Pfam" id="PF03724">
    <property type="entry name" value="META"/>
    <property type="match status" value="1"/>
</dbReference>
<dbReference type="Gene3D" id="2.40.128.270">
    <property type="match status" value="1"/>
</dbReference>
<evidence type="ECO:0000256" key="1">
    <source>
        <dbReference type="SAM" id="SignalP"/>
    </source>
</evidence>
<organism evidence="3 4">
    <name type="scientific">Chryseobacterium soldanellicola</name>
    <dbReference type="NCBI Taxonomy" id="311333"/>
    <lineage>
        <taxon>Bacteria</taxon>
        <taxon>Pseudomonadati</taxon>
        <taxon>Bacteroidota</taxon>
        <taxon>Flavobacteriia</taxon>
        <taxon>Flavobacteriales</taxon>
        <taxon>Weeksellaceae</taxon>
        <taxon>Chryseobacterium group</taxon>
        <taxon>Chryseobacterium</taxon>
    </lineage>
</organism>
<proteinExistence type="predicted"/>
<evidence type="ECO:0000259" key="2">
    <source>
        <dbReference type="Pfam" id="PF03724"/>
    </source>
</evidence>
<dbReference type="PANTHER" id="PTHR35535">
    <property type="entry name" value="HEAT SHOCK PROTEIN HSLJ"/>
    <property type="match status" value="1"/>
</dbReference>
<dbReference type="InterPro" id="IPR038670">
    <property type="entry name" value="HslJ-like_sf"/>
</dbReference>
<dbReference type="PANTHER" id="PTHR35535:SF2">
    <property type="entry name" value="DUF306 DOMAIN-CONTAINING PROTEIN"/>
    <property type="match status" value="1"/>
</dbReference>
<dbReference type="Proteomes" id="UP000199627">
    <property type="component" value="Unassembled WGS sequence"/>
</dbReference>
<dbReference type="InterPro" id="IPR053147">
    <property type="entry name" value="Hsp_HslJ-like"/>
</dbReference>
<dbReference type="EMBL" id="FNKL01000004">
    <property type="protein sequence ID" value="SDR01961.1"/>
    <property type="molecule type" value="Genomic_DNA"/>
</dbReference>
<dbReference type="AlphaFoldDB" id="A0A1H1FM13"/>
<dbReference type="InterPro" id="IPR005184">
    <property type="entry name" value="DUF306_Meta_HslJ"/>
</dbReference>
<evidence type="ECO:0000313" key="4">
    <source>
        <dbReference type="Proteomes" id="UP000199627"/>
    </source>
</evidence>
<evidence type="ECO:0000313" key="3">
    <source>
        <dbReference type="EMBL" id="SDR01961.1"/>
    </source>
</evidence>
<feature type="domain" description="DUF306" evidence="2">
    <location>
        <begin position="36"/>
        <end position="127"/>
    </location>
</feature>
<keyword evidence="3" id="KW-0346">Stress response</keyword>
<feature type="chain" id="PRO_5011690547" evidence="1">
    <location>
        <begin position="22"/>
        <end position="137"/>
    </location>
</feature>
<protein>
    <submittedName>
        <fullName evidence="3">Heat shock protein HslJ</fullName>
    </submittedName>
</protein>
<dbReference type="PROSITE" id="PS51257">
    <property type="entry name" value="PROKAR_LIPOPROTEIN"/>
    <property type="match status" value="1"/>
</dbReference>
<sequence>MKNLFLSLSAAAVLASCGAMAGGSSSSKVGKAQPSLSNTKWALADNVKGKIPTLNIEGEKISGNGGCNNYFGTAKVDPATGNFSAGQMGSTRMACDNMSVEKNFMDMVGKANKYVVSGNVLELYQDNLLLLKFNKAE</sequence>
<dbReference type="STRING" id="311333.SAMN05421664_3139"/>
<feature type="signal peptide" evidence="1">
    <location>
        <begin position="1"/>
        <end position="21"/>
    </location>
</feature>
<name>A0A1H1FM13_9FLAO</name>
<reference evidence="4" key="1">
    <citation type="submission" date="2016-10" db="EMBL/GenBank/DDBJ databases">
        <authorList>
            <person name="Varghese N."/>
            <person name="Submissions S."/>
        </authorList>
    </citation>
    <scope>NUCLEOTIDE SEQUENCE [LARGE SCALE GENOMIC DNA]</scope>
    <source>
        <strain evidence="4">DSM 17072</strain>
    </source>
</reference>
<keyword evidence="1" id="KW-0732">Signal</keyword>
<dbReference type="OrthoDB" id="880459at2"/>
<gene>
    <name evidence="3" type="ORF">SAMN05421664_3139</name>
</gene>
<dbReference type="RefSeq" id="WP_089756644.1">
    <property type="nucleotide sequence ID" value="NZ_FNKL01000004.1"/>
</dbReference>